<evidence type="ECO:0008006" key="3">
    <source>
        <dbReference type="Google" id="ProtNLM"/>
    </source>
</evidence>
<proteinExistence type="predicted"/>
<evidence type="ECO:0000313" key="2">
    <source>
        <dbReference type="Proteomes" id="UP001212997"/>
    </source>
</evidence>
<accession>A0AAD5VHA4</accession>
<comment type="caution">
    <text evidence="1">The sequence shown here is derived from an EMBL/GenBank/DDBJ whole genome shotgun (WGS) entry which is preliminary data.</text>
</comment>
<protein>
    <recommendedName>
        <fullName evidence="3">Fungal-type protein kinase domain-containing protein</fullName>
    </recommendedName>
</protein>
<name>A0AAD5VHA4_9APHY</name>
<gene>
    <name evidence="1" type="ORF">NLI96_g780</name>
</gene>
<sequence>MKGTRMFASRSVSSGSLDVYDTYMKHHPMPVLEGEVKELYEFAYGTETYHRYCDTPKTIHGAIPPTKKQLETLDAMILKTNPPCVHKPHHDVESLFWVLLYVLIHAQPLERSPGVDLEPFWDVRTWFHRHEMGSKNPDCRSPFFRFGVPRFIRSFLDPKLAPLAGLISKLLAHIYPNYDLFETPPPPEHLHEVMRRLLLKQIHLMKDPIALDPKASRPVKHDV</sequence>
<reference evidence="1" key="1">
    <citation type="submission" date="2022-07" db="EMBL/GenBank/DDBJ databases">
        <title>Genome Sequence of Physisporinus lineatus.</title>
        <authorList>
            <person name="Buettner E."/>
        </authorList>
    </citation>
    <scope>NUCLEOTIDE SEQUENCE</scope>
    <source>
        <strain evidence="1">VT162</strain>
    </source>
</reference>
<evidence type="ECO:0000313" key="1">
    <source>
        <dbReference type="EMBL" id="KAJ3491344.1"/>
    </source>
</evidence>
<dbReference type="Proteomes" id="UP001212997">
    <property type="component" value="Unassembled WGS sequence"/>
</dbReference>
<dbReference type="EMBL" id="JANAWD010000013">
    <property type="protein sequence ID" value="KAJ3491344.1"/>
    <property type="molecule type" value="Genomic_DNA"/>
</dbReference>
<keyword evidence="2" id="KW-1185">Reference proteome</keyword>
<dbReference type="AlphaFoldDB" id="A0AAD5VHA4"/>
<organism evidence="1 2">
    <name type="scientific">Meripilus lineatus</name>
    <dbReference type="NCBI Taxonomy" id="2056292"/>
    <lineage>
        <taxon>Eukaryota</taxon>
        <taxon>Fungi</taxon>
        <taxon>Dikarya</taxon>
        <taxon>Basidiomycota</taxon>
        <taxon>Agaricomycotina</taxon>
        <taxon>Agaricomycetes</taxon>
        <taxon>Polyporales</taxon>
        <taxon>Meripilaceae</taxon>
        <taxon>Meripilus</taxon>
    </lineage>
</organism>